<sequence length="317" mass="38607">MILLGEASASFIWNLKHMQSLDIPTVLWNVKNLWVSSKIAKETNIDAIVTNPSILLRLIKELKNSWFDLDGIKWISLWWEYCSDLTNSYLKEIFKNAYFNFRYWNSEFIWNIWYRCKHLWNNSPQNIFHINPSAILEILDENWNILEENEFWEIVLTDLVIRALPLIRYRIWDVWRISKFECECWEKYILEFSWRSWNDFLKFHWLTLKTDMLYDSMLGTNWFLEHRYEAHVYEKNIDWNILPQLIIKAQFKENYRDLKNDTVFIDALLKDISSKLYLWPNITLQNLVDDKNFLPLGIEFVENWENELKSLSIISHL</sequence>
<name>K2F5Q9_9BACT</name>
<dbReference type="EMBL" id="AMFJ01000816">
    <property type="protein sequence ID" value="EKE26416.1"/>
    <property type="molecule type" value="Genomic_DNA"/>
</dbReference>
<proteinExistence type="predicted"/>
<evidence type="ECO:0000313" key="1">
    <source>
        <dbReference type="EMBL" id="EKE26416.1"/>
    </source>
</evidence>
<gene>
    <name evidence="1" type="ORF">ACD_4C00300G0007</name>
</gene>
<accession>K2F5Q9</accession>
<dbReference type="Gene3D" id="3.40.50.12780">
    <property type="entry name" value="N-terminal domain of ligase-like"/>
    <property type="match status" value="1"/>
</dbReference>
<dbReference type="AlphaFoldDB" id="K2F5Q9"/>
<dbReference type="SUPFAM" id="SSF56801">
    <property type="entry name" value="Acetyl-CoA synthetase-like"/>
    <property type="match status" value="1"/>
</dbReference>
<reference evidence="1" key="1">
    <citation type="journal article" date="2012" name="Science">
        <title>Fermentation, hydrogen, and sulfur metabolism in multiple uncultivated bacterial phyla.</title>
        <authorList>
            <person name="Wrighton K.C."/>
            <person name="Thomas B.C."/>
            <person name="Sharon I."/>
            <person name="Miller C.S."/>
            <person name="Castelle C.J."/>
            <person name="VerBerkmoes N.C."/>
            <person name="Wilkins M.J."/>
            <person name="Hettich R.L."/>
            <person name="Lipton M.S."/>
            <person name="Williams K.H."/>
            <person name="Long P.E."/>
            <person name="Banfield J.F."/>
        </authorList>
    </citation>
    <scope>NUCLEOTIDE SEQUENCE [LARGE SCALE GENOMIC DNA]</scope>
</reference>
<dbReference type="InterPro" id="IPR042099">
    <property type="entry name" value="ANL_N_sf"/>
</dbReference>
<comment type="caution">
    <text evidence="1">The sequence shown here is derived from an EMBL/GenBank/DDBJ whole genome shotgun (WGS) entry which is preliminary data.</text>
</comment>
<organism evidence="1">
    <name type="scientific">uncultured bacterium</name>
    <name type="common">gcode 4</name>
    <dbReference type="NCBI Taxonomy" id="1234023"/>
    <lineage>
        <taxon>Bacteria</taxon>
        <taxon>environmental samples</taxon>
    </lineage>
</organism>
<protein>
    <submittedName>
        <fullName evidence="1">Uncharacterized protein</fullName>
    </submittedName>
</protein>